<keyword evidence="12" id="KW-0732">Signal</keyword>
<evidence type="ECO:0000256" key="8">
    <source>
        <dbReference type="ARBA" id="ARBA00022801"/>
    </source>
</evidence>
<sequence length="297" mass="31922">MVLPCTTPVPRGTRVLHRCLPTTRRVVVAFSTMLLALAAPGVGGAASSAGAPSPGRSAPLLDPRAPHGAWAGYSLGHSSTARTASTGPSGDGVAGMDVSGHQGTVNWQQAWADGARFTYVKATEGTTYHSPVFNQQYTGSYRVGMIRGAYHFALPNVSDGAAQAHFFVDNGGGWSADGRTLPGALDIEYNPYGPMCYGMSPDELSQWITEFSTTYQARTGRYPAIYTTRHWWNTCTGGNESFAATHPLWVARYGPEVGALPAGWNYHTIWQFNDHGTFPGDQNTFNGDRRQLVRFAG</sequence>
<evidence type="ECO:0000256" key="6">
    <source>
        <dbReference type="ARBA" id="ARBA00022529"/>
    </source>
</evidence>
<organism evidence="13 14">
    <name type="scientific">Halopolyspora algeriensis</name>
    <dbReference type="NCBI Taxonomy" id="1500506"/>
    <lineage>
        <taxon>Bacteria</taxon>
        <taxon>Bacillati</taxon>
        <taxon>Actinomycetota</taxon>
        <taxon>Actinomycetes</taxon>
        <taxon>Actinomycetes incertae sedis</taxon>
        <taxon>Halopolyspora</taxon>
    </lineage>
</organism>
<keyword evidence="6" id="KW-0929">Antimicrobial</keyword>
<dbReference type="GO" id="GO:0003796">
    <property type="term" value="F:lysozyme activity"/>
    <property type="evidence" value="ECO:0007669"/>
    <property type="project" value="UniProtKB-EC"/>
</dbReference>
<dbReference type="FunFam" id="3.20.20.80:FF:000060">
    <property type="entry name" value="Lysozyme M1"/>
    <property type="match status" value="1"/>
</dbReference>
<comment type="subcellular location">
    <subcellularLocation>
        <location evidence="2">Secreted</location>
    </subcellularLocation>
</comment>
<keyword evidence="9" id="KW-1015">Disulfide bond</keyword>
<dbReference type="CDD" id="cd06412">
    <property type="entry name" value="GH25_CH-type"/>
    <property type="match status" value="1"/>
</dbReference>
<dbReference type="PANTHER" id="PTHR34135">
    <property type="entry name" value="LYSOZYME"/>
    <property type="match status" value="1"/>
</dbReference>
<dbReference type="GO" id="GO:0031640">
    <property type="term" value="P:killing of cells of another organism"/>
    <property type="evidence" value="ECO:0007669"/>
    <property type="project" value="UniProtKB-KW"/>
</dbReference>
<evidence type="ECO:0000256" key="7">
    <source>
        <dbReference type="ARBA" id="ARBA00022638"/>
    </source>
</evidence>
<dbReference type="EC" id="3.2.1.17" evidence="4"/>
<dbReference type="EMBL" id="QPJC01000002">
    <property type="protein sequence ID" value="RCW46032.1"/>
    <property type="molecule type" value="Genomic_DNA"/>
</dbReference>
<keyword evidence="10" id="KW-0326">Glycosidase</keyword>
<accession>A0A368VYX7</accession>
<dbReference type="Gene3D" id="3.20.20.80">
    <property type="entry name" value="Glycosidases"/>
    <property type="match status" value="1"/>
</dbReference>
<comment type="function">
    <text evidence="11">This enzyme has both lysozyme (acetylmuramidase) and diacetylmuramidase activities.</text>
</comment>
<proteinExistence type="inferred from homology"/>
<comment type="caution">
    <text evidence="13">The sequence shown here is derived from an EMBL/GenBank/DDBJ whole genome shotgun (WGS) entry which is preliminary data.</text>
</comment>
<keyword evidence="5" id="KW-0964">Secreted</keyword>
<evidence type="ECO:0000256" key="2">
    <source>
        <dbReference type="ARBA" id="ARBA00004613"/>
    </source>
</evidence>
<dbReference type="SMART" id="SM00641">
    <property type="entry name" value="Glyco_25"/>
    <property type="match status" value="1"/>
</dbReference>
<evidence type="ECO:0000256" key="10">
    <source>
        <dbReference type="ARBA" id="ARBA00023295"/>
    </source>
</evidence>
<comment type="catalytic activity">
    <reaction evidence="1">
        <text>Hydrolysis of (1-&gt;4)-beta-linkages between N-acetylmuramic acid and N-acetyl-D-glucosamine residues in a peptidoglycan and between N-acetyl-D-glucosamine residues in chitodextrins.</text>
        <dbReference type="EC" id="3.2.1.17"/>
    </reaction>
</comment>
<dbReference type="InterPro" id="IPR018077">
    <property type="entry name" value="Glyco_hydro_fam25_subgr"/>
</dbReference>
<name>A0A368VYX7_9ACTN</name>
<evidence type="ECO:0000256" key="12">
    <source>
        <dbReference type="SAM" id="SignalP"/>
    </source>
</evidence>
<evidence type="ECO:0000256" key="11">
    <source>
        <dbReference type="ARBA" id="ARBA00055588"/>
    </source>
</evidence>
<dbReference type="GO" id="GO:0005576">
    <property type="term" value="C:extracellular region"/>
    <property type="evidence" value="ECO:0007669"/>
    <property type="project" value="UniProtKB-SubCell"/>
</dbReference>
<keyword evidence="8" id="KW-0378">Hydrolase</keyword>
<evidence type="ECO:0000256" key="4">
    <source>
        <dbReference type="ARBA" id="ARBA00012732"/>
    </source>
</evidence>
<dbReference type="GO" id="GO:0016052">
    <property type="term" value="P:carbohydrate catabolic process"/>
    <property type="evidence" value="ECO:0007669"/>
    <property type="project" value="TreeGrafter"/>
</dbReference>
<protein>
    <recommendedName>
        <fullName evidence="4">lysozyme</fullName>
        <ecNumber evidence="4">3.2.1.17</ecNumber>
    </recommendedName>
</protein>
<dbReference type="GO" id="GO:0016998">
    <property type="term" value="P:cell wall macromolecule catabolic process"/>
    <property type="evidence" value="ECO:0007669"/>
    <property type="project" value="InterPro"/>
</dbReference>
<dbReference type="AlphaFoldDB" id="A0A368VYX7"/>
<evidence type="ECO:0000256" key="9">
    <source>
        <dbReference type="ARBA" id="ARBA00023157"/>
    </source>
</evidence>
<dbReference type="GO" id="GO:0042742">
    <property type="term" value="P:defense response to bacterium"/>
    <property type="evidence" value="ECO:0007669"/>
    <property type="project" value="UniProtKB-KW"/>
</dbReference>
<evidence type="ECO:0000256" key="5">
    <source>
        <dbReference type="ARBA" id="ARBA00022525"/>
    </source>
</evidence>
<evidence type="ECO:0000313" key="14">
    <source>
        <dbReference type="Proteomes" id="UP000253495"/>
    </source>
</evidence>
<dbReference type="GO" id="GO:0009253">
    <property type="term" value="P:peptidoglycan catabolic process"/>
    <property type="evidence" value="ECO:0007669"/>
    <property type="project" value="InterPro"/>
</dbReference>
<keyword evidence="14" id="KW-1185">Reference proteome</keyword>
<gene>
    <name evidence="13" type="ORF">DFQ14_102334</name>
</gene>
<keyword evidence="7" id="KW-0081">Bacteriolytic enzyme</keyword>
<dbReference type="InterPro" id="IPR002053">
    <property type="entry name" value="Glyco_hydro_25"/>
</dbReference>
<comment type="similarity">
    <text evidence="3">Belongs to the glycosyl hydrolase 25 family.</text>
</comment>
<evidence type="ECO:0000256" key="1">
    <source>
        <dbReference type="ARBA" id="ARBA00000632"/>
    </source>
</evidence>
<dbReference type="Proteomes" id="UP000253495">
    <property type="component" value="Unassembled WGS sequence"/>
</dbReference>
<dbReference type="InterPro" id="IPR017853">
    <property type="entry name" value="GH"/>
</dbReference>
<dbReference type="SUPFAM" id="SSF51445">
    <property type="entry name" value="(Trans)glycosidases"/>
    <property type="match status" value="1"/>
</dbReference>
<reference evidence="13 14" key="1">
    <citation type="submission" date="2018-07" db="EMBL/GenBank/DDBJ databases">
        <title>Genomic Encyclopedia of Type Strains, Phase III (KMG-III): the genomes of soil and plant-associated and newly described type strains.</title>
        <authorList>
            <person name="Whitman W."/>
        </authorList>
    </citation>
    <scope>NUCLEOTIDE SEQUENCE [LARGE SCALE GENOMIC DNA]</scope>
    <source>
        <strain evidence="13 14">CECT 8575</strain>
    </source>
</reference>
<dbReference type="PROSITE" id="PS51904">
    <property type="entry name" value="GLYCOSYL_HYDROL_F25_2"/>
    <property type="match status" value="1"/>
</dbReference>
<evidence type="ECO:0000313" key="13">
    <source>
        <dbReference type="EMBL" id="RCW46032.1"/>
    </source>
</evidence>
<dbReference type="Pfam" id="PF01183">
    <property type="entry name" value="Glyco_hydro_25"/>
    <property type="match status" value="1"/>
</dbReference>
<feature type="chain" id="PRO_5039125919" description="lysozyme" evidence="12">
    <location>
        <begin position="39"/>
        <end position="297"/>
    </location>
</feature>
<evidence type="ECO:0000256" key="3">
    <source>
        <dbReference type="ARBA" id="ARBA00010646"/>
    </source>
</evidence>
<feature type="signal peptide" evidence="12">
    <location>
        <begin position="1"/>
        <end position="38"/>
    </location>
</feature>
<dbReference type="PANTHER" id="PTHR34135:SF2">
    <property type="entry name" value="LYSOZYME"/>
    <property type="match status" value="1"/>
</dbReference>